<keyword evidence="2" id="KW-1185">Reference proteome</keyword>
<reference evidence="1 2" key="1">
    <citation type="journal article" date="2011" name="Genome Res.">
        <title>Phylogeny-wide analysis of social amoeba genomes highlights ancient origins for complex intercellular communication.</title>
        <authorList>
            <person name="Heidel A.J."/>
            <person name="Lawal H.M."/>
            <person name="Felder M."/>
            <person name="Schilde C."/>
            <person name="Helps N.R."/>
            <person name="Tunggal B."/>
            <person name="Rivero F."/>
            <person name="John U."/>
            <person name="Schleicher M."/>
            <person name="Eichinger L."/>
            <person name="Platzer M."/>
            <person name="Noegel A.A."/>
            <person name="Schaap P."/>
            <person name="Gloeckner G."/>
        </authorList>
    </citation>
    <scope>NUCLEOTIDE SEQUENCE [LARGE SCALE GENOMIC DNA]</scope>
    <source>
        <strain evidence="2">ATCC 26659 / Pp 5 / PN500</strain>
    </source>
</reference>
<dbReference type="InParanoid" id="D3AXW0"/>
<protein>
    <submittedName>
        <fullName evidence="1">Uncharacterized protein</fullName>
    </submittedName>
</protein>
<dbReference type="Proteomes" id="UP000001396">
    <property type="component" value="Unassembled WGS sequence"/>
</dbReference>
<accession>D3AXW0</accession>
<organism evidence="1 2">
    <name type="scientific">Heterostelium pallidum (strain ATCC 26659 / Pp 5 / PN500)</name>
    <name type="common">Cellular slime mold</name>
    <name type="synonym">Polysphondylium pallidum</name>
    <dbReference type="NCBI Taxonomy" id="670386"/>
    <lineage>
        <taxon>Eukaryota</taxon>
        <taxon>Amoebozoa</taxon>
        <taxon>Evosea</taxon>
        <taxon>Eumycetozoa</taxon>
        <taxon>Dictyostelia</taxon>
        <taxon>Acytosteliales</taxon>
        <taxon>Acytosteliaceae</taxon>
        <taxon>Heterostelium</taxon>
    </lineage>
</organism>
<proteinExistence type="predicted"/>
<gene>
    <name evidence="1" type="ORF">PPL_01017</name>
</gene>
<evidence type="ECO:0000313" key="2">
    <source>
        <dbReference type="Proteomes" id="UP000001396"/>
    </source>
</evidence>
<comment type="caution">
    <text evidence="1">The sequence shown here is derived from an EMBL/GenBank/DDBJ whole genome shotgun (WGS) entry which is preliminary data.</text>
</comment>
<dbReference type="EMBL" id="ADBJ01000004">
    <property type="protein sequence ID" value="EFA85787.1"/>
    <property type="molecule type" value="Genomic_DNA"/>
</dbReference>
<name>D3AXW0_HETP5</name>
<dbReference type="GeneID" id="31356547"/>
<dbReference type="RefSeq" id="XP_020437893.1">
    <property type="nucleotide sequence ID" value="XM_020572035.1"/>
</dbReference>
<evidence type="ECO:0000313" key="1">
    <source>
        <dbReference type="EMBL" id="EFA85787.1"/>
    </source>
</evidence>
<dbReference type="AlphaFoldDB" id="D3AXW0"/>
<sequence>MTTFLIDKLLLMDQYTNYLFEFSEQSTLESNLFPLFNGEINIDYGDNNKLNLYSDYQYPTLISLDQPFEFNSNLIDNSKNTNSTTFLNNINNNHLLNNNEISSIRKNTVSLRFKHFLQKQKKLCAKKQIDPAILSKKFSKYVNRKYTGFIYSDEGRRQKLKTKVFKKVFSKPTIWLYRLCKAKSRTIEKQYKVKKQFLLEILEELLDEPLCIPKKIQNPQPLYKD</sequence>